<feature type="disulfide bond" evidence="14">
    <location>
        <begin position="37"/>
        <end position="77"/>
    </location>
</feature>
<evidence type="ECO:0000256" key="16">
    <source>
        <dbReference type="SAM" id="Phobius"/>
    </source>
</evidence>
<feature type="disulfide bond" evidence="14">
    <location>
        <begin position="41"/>
        <end position="72"/>
    </location>
</feature>
<dbReference type="PANTHER" id="PTHR33048">
    <property type="entry name" value="PTH11-LIKE INTEGRAL MEMBRANE PROTEIN (AFU_ORTHOLOGUE AFUA_5G11245)"/>
    <property type="match status" value="1"/>
</dbReference>
<dbReference type="InterPro" id="IPR008427">
    <property type="entry name" value="Extracellular_membr_CFEM_dom"/>
</dbReference>
<comment type="subcellular location">
    <subcellularLocation>
        <location evidence="2">Membrane</location>
        <topology evidence="2">Lipid-anchor</topology>
        <topology evidence="2">GPI-anchor</topology>
    </subcellularLocation>
    <subcellularLocation>
        <location evidence="1">Membrane</location>
        <topology evidence="1">Multi-pass membrane protein</topology>
    </subcellularLocation>
    <subcellularLocation>
        <location evidence="3">Secreted</location>
    </subcellularLocation>
</comment>
<keyword evidence="6" id="KW-0336">GPI-anchor</keyword>
<dbReference type="AlphaFoldDB" id="A0A066XDQ1"/>
<evidence type="ECO:0000256" key="12">
    <source>
        <dbReference type="ARBA" id="ARBA00023288"/>
    </source>
</evidence>
<feature type="compositionally biased region" description="Polar residues" evidence="15">
    <location>
        <begin position="407"/>
        <end position="417"/>
    </location>
</feature>
<evidence type="ECO:0000256" key="7">
    <source>
        <dbReference type="ARBA" id="ARBA00022692"/>
    </source>
</evidence>
<feature type="transmembrane region" description="Helical" evidence="16">
    <location>
        <begin position="301"/>
        <end position="322"/>
    </location>
</feature>
<keyword evidence="8 17" id="KW-0732">Signal</keyword>
<dbReference type="GO" id="GO:0005576">
    <property type="term" value="C:extracellular region"/>
    <property type="evidence" value="ECO:0007669"/>
    <property type="project" value="UniProtKB-SubCell"/>
</dbReference>
<keyword evidence="10 16" id="KW-0472">Membrane</keyword>
<feature type="disulfide bond" evidence="14">
    <location>
        <begin position="51"/>
        <end position="58"/>
    </location>
</feature>
<dbReference type="InterPro" id="IPR052337">
    <property type="entry name" value="SAT4-like"/>
</dbReference>
<dbReference type="Proteomes" id="UP000027238">
    <property type="component" value="Unassembled WGS sequence"/>
</dbReference>
<evidence type="ECO:0000256" key="10">
    <source>
        <dbReference type="ARBA" id="ARBA00023136"/>
    </source>
</evidence>
<evidence type="ECO:0000256" key="15">
    <source>
        <dbReference type="SAM" id="MobiDB-lite"/>
    </source>
</evidence>
<dbReference type="HOGENOM" id="CLU_028200_6_0_1"/>
<evidence type="ECO:0000256" key="2">
    <source>
        <dbReference type="ARBA" id="ARBA00004589"/>
    </source>
</evidence>
<reference evidence="20" key="1">
    <citation type="journal article" date="2014" name="Genome Announc.">
        <title>Draft genome sequence of Colletotrichum sublineola, a destructive pathogen of cultivated sorghum.</title>
        <authorList>
            <person name="Baroncelli R."/>
            <person name="Sanz-Martin J.M."/>
            <person name="Rech G.E."/>
            <person name="Sukno S.A."/>
            <person name="Thon M.R."/>
        </authorList>
    </citation>
    <scope>NUCLEOTIDE SEQUENCE [LARGE SCALE GENOMIC DNA]</scope>
    <source>
        <strain evidence="20">TX430BB</strain>
    </source>
</reference>
<accession>A0A066XDQ1</accession>
<evidence type="ECO:0000259" key="18">
    <source>
        <dbReference type="PROSITE" id="PS52012"/>
    </source>
</evidence>
<organism evidence="19 20">
    <name type="scientific">Colletotrichum sublineola</name>
    <name type="common">Sorghum anthracnose fungus</name>
    <dbReference type="NCBI Taxonomy" id="1173701"/>
    <lineage>
        <taxon>Eukaryota</taxon>
        <taxon>Fungi</taxon>
        <taxon>Dikarya</taxon>
        <taxon>Ascomycota</taxon>
        <taxon>Pezizomycotina</taxon>
        <taxon>Sordariomycetes</taxon>
        <taxon>Hypocreomycetidae</taxon>
        <taxon>Glomerellales</taxon>
        <taxon>Glomerellaceae</taxon>
        <taxon>Colletotrichum</taxon>
        <taxon>Colletotrichum graminicola species complex</taxon>
    </lineage>
</organism>
<keyword evidence="12" id="KW-0449">Lipoprotein</keyword>
<keyword evidence="11 14" id="KW-1015">Disulfide bond</keyword>
<dbReference type="PROSITE" id="PS52012">
    <property type="entry name" value="CFEM"/>
    <property type="match status" value="1"/>
</dbReference>
<evidence type="ECO:0000256" key="11">
    <source>
        <dbReference type="ARBA" id="ARBA00023157"/>
    </source>
</evidence>
<dbReference type="GO" id="GO:0098552">
    <property type="term" value="C:side of membrane"/>
    <property type="evidence" value="ECO:0007669"/>
    <property type="project" value="UniProtKB-KW"/>
</dbReference>
<keyword evidence="6" id="KW-0325">Glycoprotein</keyword>
<dbReference type="OMA" id="INAQKAM"/>
<evidence type="ECO:0000313" key="19">
    <source>
        <dbReference type="EMBL" id="KDN67067.1"/>
    </source>
</evidence>
<dbReference type="Pfam" id="PF05730">
    <property type="entry name" value="CFEM"/>
    <property type="match status" value="1"/>
</dbReference>
<feature type="transmembrane region" description="Helical" evidence="16">
    <location>
        <begin position="212"/>
        <end position="236"/>
    </location>
</feature>
<comment type="caution">
    <text evidence="19">The sequence shown here is derived from an EMBL/GenBank/DDBJ whole genome shotgun (WGS) entry which is preliminary data.</text>
</comment>
<feature type="transmembrane region" description="Helical" evidence="16">
    <location>
        <begin position="248"/>
        <end position="270"/>
    </location>
</feature>
<protein>
    <submittedName>
        <fullName evidence="19">Putative CFEM domain-containing protein</fullName>
    </submittedName>
</protein>
<dbReference type="OrthoDB" id="2496787at2759"/>
<evidence type="ECO:0000256" key="13">
    <source>
        <dbReference type="ARBA" id="ARBA00038359"/>
    </source>
</evidence>
<feature type="transmembrane region" description="Helical" evidence="16">
    <location>
        <begin position="107"/>
        <end position="124"/>
    </location>
</feature>
<comment type="similarity">
    <text evidence="13">Belongs to the SAT4 family.</text>
</comment>
<evidence type="ECO:0000256" key="14">
    <source>
        <dbReference type="PROSITE-ProRule" id="PRU01356"/>
    </source>
</evidence>
<evidence type="ECO:0000256" key="3">
    <source>
        <dbReference type="ARBA" id="ARBA00004613"/>
    </source>
</evidence>
<keyword evidence="20" id="KW-1185">Reference proteome</keyword>
<dbReference type="PANTHER" id="PTHR33048:SF143">
    <property type="entry name" value="EXTRACELLULAR MEMBRANE PROTEIN CFEM DOMAIN-CONTAINING PROTEIN-RELATED"/>
    <property type="match status" value="1"/>
</dbReference>
<feature type="transmembrane region" description="Helical" evidence="16">
    <location>
        <begin position="329"/>
        <end position="349"/>
    </location>
</feature>
<dbReference type="SMART" id="SM00747">
    <property type="entry name" value="CFEM"/>
    <property type="match status" value="1"/>
</dbReference>
<evidence type="ECO:0000256" key="1">
    <source>
        <dbReference type="ARBA" id="ARBA00004141"/>
    </source>
</evidence>
<feature type="signal peptide" evidence="17">
    <location>
        <begin position="1"/>
        <end position="25"/>
    </location>
</feature>
<evidence type="ECO:0000256" key="9">
    <source>
        <dbReference type="ARBA" id="ARBA00022989"/>
    </source>
</evidence>
<sequence>MAATARLLALLACLLGLATFVCSSAVEPLNTTALPACATTCLVQEMGRSDCAFGNQTCLCADEAYNNRVTTCVIANCTIKQQLVTKNQTLTACGHMSSMKSKGTLEWLRLALFVLPTFFFGVRVTSKIMKLSPWGWDDTILVFAYVWLAPRGSTPLRLLGRRLTVRFLTAYPRSFLASKLLRLTWGRRAVTEAGAGRDMWTLTPDQINRLLLVMYIFNLLYSCAISLIKASIILLYLRIFPNGSVRKILWGTFALNFAIWAGYLGPTIYICRPISFFWTGWAKESEGECINMQASAMSHGVFQVALDAVLLVIPATQIWGLNMSLKKKLGVYLIFGAGIFLTAVSSYRIQSLHMFATSNNPTVNTYETAILTNVELCTGIFVACLPATRQLWKWMVPSLLDLTSRSKTATSKNSTPGNRPPLSAGYAKKSGGGQSWLSRVAKDADDTVIALGDIRSTSATSLVESKHRPPAPAHFGEEDKVSTPQELDFASRVDADPFVF</sequence>
<keyword evidence="9 16" id="KW-1133">Transmembrane helix</keyword>
<feature type="region of interest" description="Disordered" evidence="15">
    <location>
        <begin position="407"/>
        <end position="434"/>
    </location>
</feature>
<dbReference type="Pfam" id="PF20684">
    <property type="entry name" value="Fung_rhodopsin"/>
    <property type="match status" value="1"/>
</dbReference>
<feature type="disulfide bond" evidence="14">
    <location>
        <begin position="60"/>
        <end position="93"/>
    </location>
</feature>
<evidence type="ECO:0000256" key="8">
    <source>
        <dbReference type="ARBA" id="ARBA00022729"/>
    </source>
</evidence>
<feature type="domain" description="CFEM" evidence="18">
    <location>
        <begin position="9"/>
        <end position="120"/>
    </location>
</feature>
<dbReference type="EMBL" id="JMSE01000843">
    <property type="protein sequence ID" value="KDN67067.1"/>
    <property type="molecule type" value="Genomic_DNA"/>
</dbReference>
<dbReference type="InterPro" id="IPR049326">
    <property type="entry name" value="Rhodopsin_dom_fungi"/>
</dbReference>
<name>A0A066XDQ1_COLSU</name>
<keyword evidence="5" id="KW-0964">Secreted</keyword>
<gene>
    <name evidence="19" type="ORF">CSUB01_10876</name>
</gene>
<feature type="region of interest" description="Disordered" evidence="15">
    <location>
        <begin position="460"/>
        <end position="485"/>
    </location>
</feature>
<comment type="similarity">
    <text evidence="4">Belongs to the RBT5 family.</text>
</comment>
<comment type="caution">
    <text evidence="14">Lacks conserved residue(s) required for the propagation of feature annotation.</text>
</comment>
<proteinExistence type="inferred from homology"/>
<evidence type="ECO:0000256" key="4">
    <source>
        <dbReference type="ARBA" id="ARBA00010031"/>
    </source>
</evidence>
<evidence type="ECO:0000256" key="6">
    <source>
        <dbReference type="ARBA" id="ARBA00022622"/>
    </source>
</evidence>
<dbReference type="STRING" id="1173701.A0A066XDQ1"/>
<evidence type="ECO:0000313" key="20">
    <source>
        <dbReference type="Proteomes" id="UP000027238"/>
    </source>
</evidence>
<keyword evidence="7 16" id="KW-0812">Transmembrane</keyword>
<feature type="chain" id="PRO_5001630116" evidence="17">
    <location>
        <begin position="26"/>
        <end position="500"/>
    </location>
</feature>
<dbReference type="eggNOG" id="ENOG502SKG6">
    <property type="taxonomic scope" value="Eukaryota"/>
</dbReference>
<evidence type="ECO:0000256" key="5">
    <source>
        <dbReference type="ARBA" id="ARBA00022525"/>
    </source>
</evidence>
<evidence type="ECO:0000256" key="17">
    <source>
        <dbReference type="SAM" id="SignalP"/>
    </source>
</evidence>